<dbReference type="GO" id="GO:0008616">
    <property type="term" value="P:tRNA queuosine(34) biosynthetic process"/>
    <property type="evidence" value="ECO:0007669"/>
    <property type="project" value="UniProtKB-UniRule"/>
</dbReference>
<dbReference type="InterPro" id="IPR004803">
    <property type="entry name" value="TGT"/>
</dbReference>
<keyword evidence="4" id="KW-0671">Queuosine biosynthesis</keyword>
<feature type="binding site" evidence="4">
    <location>
        <position position="271"/>
    </location>
    <ligand>
        <name>substrate</name>
    </ligand>
</feature>
<dbReference type="GO" id="GO:0046872">
    <property type="term" value="F:metal ion binding"/>
    <property type="evidence" value="ECO:0007669"/>
    <property type="project" value="UniProtKB-KW"/>
</dbReference>
<feature type="region of interest" description="RNA binding; important for wobble base 34 recognition" evidence="4">
    <location>
        <begin position="326"/>
        <end position="330"/>
    </location>
</feature>
<feature type="binding site" evidence="4">
    <location>
        <position position="234"/>
    </location>
    <ligand>
        <name>substrate</name>
    </ligand>
</feature>
<reference evidence="6 7" key="1">
    <citation type="submission" date="2017-09" db="EMBL/GenBank/DDBJ databases">
        <title>Depth-based differentiation of microbial function through sediment-hosted aquifers and enrichment of novel symbionts in the deep terrestrial subsurface.</title>
        <authorList>
            <person name="Probst A.J."/>
            <person name="Ladd B."/>
            <person name="Jarett J.K."/>
            <person name="Geller-Mcgrath D.E."/>
            <person name="Sieber C.M."/>
            <person name="Emerson J.B."/>
            <person name="Anantharaman K."/>
            <person name="Thomas B.C."/>
            <person name="Malmstrom R."/>
            <person name="Stieglmeier M."/>
            <person name="Klingl A."/>
            <person name="Woyke T."/>
            <person name="Ryan C.M."/>
            <person name="Banfield J.F."/>
        </authorList>
    </citation>
    <scope>NUCLEOTIDE SEQUENCE [LARGE SCALE GENOMIC DNA]</scope>
    <source>
        <strain evidence="6">CG11_big_fil_rev_8_21_14_0_20_40_15</strain>
    </source>
</reference>
<keyword evidence="3 4" id="KW-0819">tRNA processing</keyword>
<dbReference type="HAMAP" id="MF_00168">
    <property type="entry name" value="Q_tRNA_Tgt"/>
    <property type="match status" value="1"/>
</dbReference>
<dbReference type="UniPathway" id="UPA00392"/>
<comment type="caution">
    <text evidence="4">Lacks conserved residue(s) required for the propagation of feature annotation.</text>
</comment>
<evidence type="ECO:0000256" key="1">
    <source>
        <dbReference type="ARBA" id="ARBA00022676"/>
    </source>
</evidence>
<gene>
    <name evidence="4" type="primary">tgt</name>
    <name evidence="6" type="ORF">COV84_02515</name>
</gene>
<organism evidence="6 7">
    <name type="scientific">Candidatus Portnoybacteria bacterium CG11_big_fil_rev_8_21_14_0_20_40_15</name>
    <dbReference type="NCBI Taxonomy" id="1974817"/>
    <lineage>
        <taxon>Bacteria</taxon>
        <taxon>Candidatus Portnoyibacteriota</taxon>
    </lineage>
</organism>
<dbReference type="GO" id="GO:0008479">
    <property type="term" value="F:tRNA-guanosine(34) queuine transglycosylase activity"/>
    <property type="evidence" value="ECO:0007669"/>
    <property type="project" value="UniProtKB-UniRule"/>
</dbReference>
<dbReference type="InterPro" id="IPR036511">
    <property type="entry name" value="TGT-like_sf"/>
</dbReference>
<feature type="binding site" evidence="4">
    <location>
        <position position="383"/>
    </location>
    <ligand>
        <name>Zn(2+)</name>
        <dbReference type="ChEBI" id="CHEBI:29105"/>
    </ligand>
</feature>
<comment type="function">
    <text evidence="4">Catalyzes the base-exchange of a guanine (G) residue with the queuine precursor 7-aminomethyl-7-deazaguanine (PreQ1) at position 34 (anticodon wobble position) in tRNAs with GU(N) anticodons (tRNA-Asp, -Asn, -His and -Tyr). Catalysis occurs through a double-displacement mechanism. The nucleophile active site attacks the C1' of nucleotide 34 to detach the guanine base from the RNA, forming a covalent enzyme-RNA intermediate. The proton acceptor active site deprotonates the incoming PreQ1, allowing a nucleophilic attack on the C1' of the ribose to form the product. After dissociation, two additional enzymatic reactions on the tRNA convert PreQ1 to queuine (Q), resulting in the hypermodified nucleoside queuosine (7-(((4,5-cis-dihydroxy-2-cyclopenten-1-yl)amino)methyl)-7-deazaguanosine).</text>
</comment>
<comment type="caution">
    <text evidence="6">The sequence shown here is derived from an EMBL/GenBank/DDBJ whole genome shotgun (WGS) entry which is preliminary data.</text>
</comment>
<dbReference type="EC" id="2.4.2.29" evidence="4"/>
<dbReference type="Gene3D" id="3.20.20.105">
    <property type="entry name" value="Queuine tRNA-ribosyltransferase-like"/>
    <property type="match status" value="1"/>
</dbReference>
<feature type="binding site" evidence="4">
    <location>
        <position position="409"/>
    </location>
    <ligand>
        <name>Zn(2+)</name>
        <dbReference type="ChEBI" id="CHEBI:29105"/>
    </ligand>
</feature>
<evidence type="ECO:0000256" key="2">
    <source>
        <dbReference type="ARBA" id="ARBA00022679"/>
    </source>
</evidence>
<dbReference type="InterPro" id="IPR050076">
    <property type="entry name" value="ArchSynthase1/Queuine_TRR"/>
</dbReference>
<feature type="domain" description="tRNA-guanine(15) transglycosylase-like" evidence="5">
    <location>
        <begin position="41"/>
        <end position="423"/>
    </location>
</feature>
<evidence type="ECO:0000313" key="7">
    <source>
        <dbReference type="Proteomes" id="UP000229317"/>
    </source>
</evidence>
<dbReference type="InterPro" id="IPR002616">
    <property type="entry name" value="tRNA_ribo_trans-like"/>
</dbReference>
<dbReference type="NCBIfam" id="TIGR00449">
    <property type="entry name" value="tgt_general"/>
    <property type="match status" value="1"/>
</dbReference>
<evidence type="ECO:0000313" key="6">
    <source>
        <dbReference type="EMBL" id="PIQ75198.1"/>
    </source>
</evidence>
<name>A0A2H0KSS4_9BACT</name>
<keyword evidence="1 4" id="KW-0328">Glycosyltransferase</keyword>
<dbReference type="AlphaFoldDB" id="A0A2H0KSS4"/>
<feature type="binding site" evidence="4">
    <location>
        <position position="380"/>
    </location>
    <ligand>
        <name>Zn(2+)</name>
        <dbReference type="ChEBI" id="CHEBI:29105"/>
    </ligand>
</feature>
<evidence type="ECO:0000256" key="4">
    <source>
        <dbReference type="HAMAP-Rule" id="MF_00168"/>
    </source>
</evidence>
<comment type="subunit">
    <text evidence="4">Homodimer. Within each dimer, one monomer is responsible for RNA recognition and catalysis, while the other monomer binds to the replacement base PreQ1.</text>
</comment>
<evidence type="ECO:0000256" key="3">
    <source>
        <dbReference type="ARBA" id="ARBA00022694"/>
    </source>
</evidence>
<feature type="binding site" evidence="4">
    <location>
        <position position="378"/>
    </location>
    <ligand>
        <name>Zn(2+)</name>
        <dbReference type="ChEBI" id="CHEBI:29105"/>
    </ligand>
</feature>
<keyword evidence="2 4" id="KW-0808">Transferase</keyword>
<comment type="catalytic activity">
    <reaction evidence="4">
        <text>7-aminomethyl-7-carbaguanine + guanosine(34) in tRNA = 7-aminomethyl-7-carbaguanosine(34) in tRNA + guanine</text>
        <dbReference type="Rhea" id="RHEA:24104"/>
        <dbReference type="Rhea" id="RHEA-COMP:10341"/>
        <dbReference type="Rhea" id="RHEA-COMP:10342"/>
        <dbReference type="ChEBI" id="CHEBI:16235"/>
        <dbReference type="ChEBI" id="CHEBI:58703"/>
        <dbReference type="ChEBI" id="CHEBI:74269"/>
        <dbReference type="ChEBI" id="CHEBI:82833"/>
        <dbReference type="EC" id="2.4.2.29"/>
    </reaction>
</comment>
<accession>A0A2H0KSS4</accession>
<dbReference type="EMBL" id="PCVO01000037">
    <property type="protein sequence ID" value="PIQ75198.1"/>
    <property type="molecule type" value="Genomic_DNA"/>
</dbReference>
<dbReference type="NCBIfam" id="TIGR00430">
    <property type="entry name" value="Q_tRNA_tgt"/>
    <property type="match status" value="1"/>
</dbReference>
<dbReference type="Pfam" id="PF01702">
    <property type="entry name" value="TGT"/>
    <property type="match status" value="1"/>
</dbReference>
<feature type="active site" description="Nucleophile" evidence="4">
    <location>
        <position position="321"/>
    </location>
</feature>
<dbReference type="PANTHER" id="PTHR46499">
    <property type="entry name" value="QUEUINE TRNA-RIBOSYLTRANSFERASE"/>
    <property type="match status" value="1"/>
</dbReference>
<evidence type="ECO:0000259" key="5">
    <source>
        <dbReference type="Pfam" id="PF01702"/>
    </source>
</evidence>
<sequence>MYGLIPVAFLGLAFGLPRAGWCGGKILNLFKIIKKEKIKGRRVAVLQTIHGGVKTPVFMPVATQAAVKNLTSEELGDLGAQIILGNTYHLWLRPGTEVIKKTVLLRPASGGTSEGQGGLHKFMNWPGPILTDSGGYQIFSLARHRKISSEGVEFCDPINGKRYFLTPEKSIQIQLDLGSDIIMVLDECAAYPCSYEEAEKAVRRTTQWAKRCFKYFRRKVKNKKNKPLLFGIVQGSVFKDLRQKSAKELLEIGFSAQGGLASGWDGYAIGGVAVGEPRKYLGKVLEWVLPLLPQNKPRYLMGLGRPEEIVSAVLSGIDMFDCVIPTREARHGRIYKYRFSIFNILPEGRQFSDKKFYETLQIKSSKFAKDFRPIDENCECYACQNYSRAYLNHLFKTREPLALRLATIHNLKFYLDLMEKLREF</sequence>
<feature type="active site" description="Proton acceptor" evidence="4">
    <location>
        <position position="132"/>
    </location>
</feature>
<comment type="pathway">
    <text evidence="4">tRNA modification; tRNA-queuosine biosynthesis.</text>
</comment>
<comment type="cofactor">
    <cofactor evidence="4">
        <name>Zn(2+)</name>
        <dbReference type="ChEBI" id="CHEBI:29105"/>
    </cofactor>
    <text evidence="4">Binds 1 zinc ion per subunit.</text>
</comment>
<dbReference type="SUPFAM" id="SSF51713">
    <property type="entry name" value="tRNA-guanine transglycosylase"/>
    <property type="match status" value="1"/>
</dbReference>
<dbReference type="PANTHER" id="PTHR46499:SF1">
    <property type="entry name" value="QUEUINE TRNA-RIBOSYLTRANSFERASE"/>
    <property type="match status" value="1"/>
</dbReference>
<proteinExistence type="inferred from homology"/>
<keyword evidence="4" id="KW-0862">Zinc</keyword>
<feature type="binding site" evidence="4">
    <location>
        <position position="186"/>
    </location>
    <ligand>
        <name>substrate</name>
    </ligand>
</feature>
<dbReference type="GO" id="GO:0005829">
    <property type="term" value="C:cytosol"/>
    <property type="evidence" value="ECO:0007669"/>
    <property type="project" value="TreeGrafter"/>
</dbReference>
<keyword evidence="4" id="KW-0479">Metal-binding</keyword>
<protein>
    <recommendedName>
        <fullName evidence="4">Queuine tRNA-ribosyltransferase</fullName>
        <ecNumber evidence="4">2.4.2.29</ecNumber>
    </recommendedName>
    <alternativeName>
        <fullName evidence="4">Guanine insertion enzyme</fullName>
    </alternativeName>
    <alternativeName>
        <fullName evidence="4">tRNA-guanine transglycosylase</fullName>
    </alternativeName>
</protein>
<dbReference type="Proteomes" id="UP000229317">
    <property type="component" value="Unassembled WGS sequence"/>
</dbReference>
<comment type="similarity">
    <text evidence="4">Belongs to the queuine tRNA-ribosyltransferase family.</text>
</comment>
<feature type="binding site" evidence="4">
    <location>
        <begin position="132"/>
        <end position="136"/>
    </location>
    <ligand>
        <name>substrate</name>
    </ligand>
</feature>